<dbReference type="RefSeq" id="WP_054537898.1">
    <property type="nucleotide sequence ID" value="NZ_JACIEQ010000001.1"/>
</dbReference>
<dbReference type="EMBL" id="JACIEQ010000001">
    <property type="protein sequence ID" value="MBB4021135.1"/>
    <property type="molecule type" value="Genomic_DNA"/>
</dbReference>
<keyword evidence="4" id="KW-1185">Reference proteome</keyword>
<dbReference type="AlphaFoldDB" id="A0A840C6S6"/>
<dbReference type="Gene3D" id="3.40.50.1820">
    <property type="entry name" value="alpha/beta hydrolase"/>
    <property type="match status" value="1"/>
</dbReference>
<reference evidence="3" key="1">
    <citation type="submission" date="2020-08" db="EMBL/GenBank/DDBJ databases">
        <title>Genomic Encyclopedia of Type Strains, Phase IV (KMG-IV): sequencing the most valuable type-strain genomes for metagenomic binning, comparative biology and taxonomic classification.</title>
        <authorList>
            <person name="Goeker M."/>
        </authorList>
    </citation>
    <scope>NUCLEOTIDE SEQUENCE [LARGE SCALE GENOMIC DNA]</scope>
    <source>
        <strain evidence="3">DSM 105040</strain>
    </source>
</reference>
<dbReference type="SUPFAM" id="SSF53474">
    <property type="entry name" value="alpha/beta-Hydrolases"/>
    <property type="match status" value="1"/>
</dbReference>
<dbReference type="InterPro" id="IPR013094">
    <property type="entry name" value="AB_hydrolase_3"/>
</dbReference>
<evidence type="ECO:0000259" key="2">
    <source>
        <dbReference type="Pfam" id="PF07859"/>
    </source>
</evidence>
<evidence type="ECO:0000313" key="4">
    <source>
        <dbReference type="Proteomes" id="UP000585681"/>
    </source>
</evidence>
<accession>A0A840C6S6</accession>
<sequence>MSWQLRLLTLWLRRVEKPALARIEPAVARARFERQGHMFRNPPYALYLQDRVGDVPITWASCRVRRPGILLYLHGGAHLMGSPFTHRAMLARLSAMTGQRACLPAMRLAPEHPFPASLDDAEAVWEGLVVRGYPPGRIILGGDSSGGGLMLALLARLLARGVRPAAAFALSPWVDLTASGRSMRENAVSDPLLPASRLAEVRRYYLAGADPRDPGASPLFAAFPGCPPVFLQAARTEILRDDSLRMAARLRGFGAAVTVDMWDDPPHVWPIFQGWLPEADAALANIAGFLTSLSATPAES</sequence>
<proteinExistence type="predicted"/>
<dbReference type="InterPro" id="IPR050300">
    <property type="entry name" value="GDXG_lipolytic_enzyme"/>
</dbReference>
<evidence type="ECO:0000313" key="3">
    <source>
        <dbReference type="EMBL" id="MBB4021135.1"/>
    </source>
</evidence>
<organism evidence="3 4">
    <name type="scientific">Actibacterium naphthalenivorans</name>
    <dbReference type="NCBI Taxonomy" id="1614693"/>
    <lineage>
        <taxon>Bacteria</taxon>
        <taxon>Pseudomonadati</taxon>
        <taxon>Pseudomonadota</taxon>
        <taxon>Alphaproteobacteria</taxon>
        <taxon>Rhodobacterales</taxon>
        <taxon>Roseobacteraceae</taxon>
        <taxon>Actibacterium</taxon>
    </lineage>
</organism>
<dbReference type="GO" id="GO:0016787">
    <property type="term" value="F:hydrolase activity"/>
    <property type="evidence" value="ECO:0007669"/>
    <property type="project" value="UniProtKB-KW"/>
</dbReference>
<dbReference type="Proteomes" id="UP000585681">
    <property type="component" value="Unassembled WGS sequence"/>
</dbReference>
<name>A0A840C6S6_9RHOB</name>
<comment type="caution">
    <text evidence="3">The sequence shown here is derived from an EMBL/GenBank/DDBJ whole genome shotgun (WGS) entry which is preliminary data.</text>
</comment>
<dbReference type="PANTHER" id="PTHR48081:SF8">
    <property type="entry name" value="ALPHA_BETA HYDROLASE FOLD-3 DOMAIN-CONTAINING PROTEIN-RELATED"/>
    <property type="match status" value="1"/>
</dbReference>
<dbReference type="PANTHER" id="PTHR48081">
    <property type="entry name" value="AB HYDROLASE SUPERFAMILY PROTEIN C4A8.06C"/>
    <property type="match status" value="1"/>
</dbReference>
<dbReference type="InterPro" id="IPR029058">
    <property type="entry name" value="AB_hydrolase_fold"/>
</dbReference>
<dbReference type="Pfam" id="PF07859">
    <property type="entry name" value="Abhydrolase_3"/>
    <property type="match status" value="1"/>
</dbReference>
<evidence type="ECO:0000256" key="1">
    <source>
        <dbReference type="ARBA" id="ARBA00022801"/>
    </source>
</evidence>
<gene>
    <name evidence="3" type="ORF">GGR17_000926</name>
</gene>
<protein>
    <submittedName>
        <fullName evidence="3">Acetyl esterase/lipase</fullName>
    </submittedName>
</protein>
<feature type="domain" description="Alpha/beta hydrolase fold-3" evidence="2">
    <location>
        <begin position="70"/>
        <end position="269"/>
    </location>
</feature>
<keyword evidence="1" id="KW-0378">Hydrolase</keyword>